<feature type="region of interest" description="Disordered" evidence="1">
    <location>
        <begin position="534"/>
        <end position="656"/>
    </location>
</feature>
<protein>
    <submittedName>
        <fullName evidence="2">Uncharacterized protein</fullName>
    </submittedName>
</protein>
<proteinExistence type="predicted"/>
<feature type="compositionally biased region" description="Low complexity" evidence="1">
    <location>
        <begin position="358"/>
        <end position="376"/>
    </location>
</feature>
<feature type="compositionally biased region" description="Basic and acidic residues" evidence="1">
    <location>
        <begin position="534"/>
        <end position="551"/>
    </location>
</feature>
<dbReference type="AlphaFoldDB" id="A0A4P9X596"/>
<dbReference type="EMBL" id="ML014228">
    <property type="protein sequence ID" value="RKP00231.1"/>
    <property type="molecule type" value="Genomic_DNA"/>
</dbReference>
<feature type="region of interest" description="Disordered" evidence="1">
    <location>
        <begin position="303"/>
        <end position="376"/>
    </location>
</feature>
<name>A0A4P9X596_9FUNG</name>
<organism evidence="2 3">
    <name type="scientific">Caulochytrium protostelioides</name>
    <dbReference type="NCBI Taxonomy" id="1555241"/>
    <lineage>
        <taxon>Eukaryota</taxon>
        <taxon>Fungi</taxon>
        <taxon>Fungi incertae sedis</taxon>
        <taxon>Chytridiomycota</taxon>
        <taxon>Chytridiomycota incertae sedis</taxon>
        <taxon>Chytridiomycetes</taxon>
        <taxon>Caulochytriales</taxon>
        <taxon>Caulochytriaceae</taxon>
        <taxon>Caulochytrium</taxon>
    </lineage>
</organism>
<reference evidence="3" key="1">
    <citation type="journal article" date="2018" name="Nat. Microbiol.">
        <title>Leveraging single-cell genomics to expand the fungal tree of life.</title>
        <authorList>
            <person name="Ahrendt S.R."/>
            <person name="Quandt C.A."/>
            <person name="Ciobanu D."/>
            <person name="Clum A."/>
            <person name="Salamov A."/>
            <person name="Andreopoulos B."/>
            <person name="Cheng J.F."/>
            <person name="Woyke T."/>
            <person name="Pelin A."/>
            <person name="Henrissat B."/>
            <person name="Reynolds N.K."/>
            <person name="Benny G.L."/>
            <person name="Smith M.E."/>
            <person name="James T.Y."/>
            <person name="Grigoriev I.V."/>
        </authorList>
    </citation>
    <scope>NUCLEOTIDE SEQUENCE [LARGE SCALE GENOMIC DNA]</scope>
    <source>
        <strain evidence="3">ATCC 52028</strain>
    </source>
</reference>
<accession>A0A4P9X596</accession>
<feature type="compositionally biased region" description="Low complexity" evidence="1">
    <location>
        <begin position="600"/>
        <end position="618"/>
    </location>
</feature>
<dbReference type="OrthoDB" id="2111746at2759"/>
<keyword evidence="3" id="KW-1185">Reference proteome</keyword>
<evidence type="ECO:0000313" key="3">
    <source>
        <dbReference type="Proteomes" id="UP000274922"/>
    </source>
</evidence>
<gene>
    <name evidence="2" type="ORF">CXG81DRAFT_19787</name>
</gene>
<evidence type="ECO:0000313" key="2">
    <source>
        <dbReference type="EMBL" id="RKP00231.1"/>
    </source>
</evidence>
<evidence type="ECO:0000256" key="1">
    <source>
        <dbReference type="SAM" id="MobiDB-lite"/>
    </source>
</evidence>
<sequence length="671" mass="71504">MPPCVSLRPLPSYETFVHGCYGVGPVFVRGLATIASRPRSTAPLHLQSLRIVLRGDIAATCTLPTQMLETVTCTRLLFERVVHVFRDPYVLAAGQTLDIPFEFEWPDAHASVSSAVPRLHPASGRVVGRAHQMYPYNAAIRYEVAVEYVETRLVDKVYAALFGAPPDAIAAAAAAQRVPTRVAASLHPFDVYDPRTVPALLLPQPRHWRSAPDAEPAEYDVELEGTTFGPGDVLHFGYRIAVAPMARGGGGGGGGSGRDAGTPRPPVRIRRVVFVLREHHLVGEANGESVGRYPRRARGSRELLRWQQEEGPVVPPLDGRRGAGAADARAAGRGGPPAEAVELAEMAGTPSRRPSPRLPSAPRDAAKRAAAQARPSWGWGSGGYSWRQSGSGGGVYAETDVALHIPDRDAFVPTTARPGDASLLSLPLRGPMPALVDVKHSVQITLHFDHADPVVLECGVTLTSVSRSDCLALLDADPERVPPLDYDRIVGSAGWVPAYARHDPRCPPPSYLPHGRMAARVPWRALLDREAREAREARTASDAARAREAREAAGSIPGGVPPQTRHVATPASPRPSGPAATIVSPVQMSKGPPSPPVAPSPASSVSSSSSSSTIASSVRLPTRQQIRLALRRKRQPLGEGAVSDSDSDTCDSDPYLLSSSCASSQSSLYFL</sequence>
<dbReference type="Proteomes" id="UP000274922">
    <property type="component" value="Unassembled WGS sequence"/>
</dbReference>